<dbReference type="PANTHER" id="PTHR44216">
    <property type="entry name" value="PROTEIN O-MANNOSYL-TRANSFERASE TMTC2"/>
    <property type="match status" value="1"/>
</dbReference>
<dbReference type="Pfam" id="PF13432">
    <property type="entry name" value="TPR_16"/>
    <property type="match status" value="1"/>
</dbReference>
<dbReference type="GO" id="GO:0035269">
    <property type="term" value="P:protein O-linked glycosylation via mannose"/>
    <property type="evidence" value="ECO:0007669"/>
    <property type="project" value="TreeGrafter"/>
</dbReference>
<dbReference type="SUPFAM" id="SSF48452">
    <property type="entry name" value="TPR-like"/>
    <property type="match status" value="1"/>
</dbReference>
<dbReference type="InterPro" id="IPR019734">
    <property type="entry name" value="TPR_rpt"/>
</dbReference>
<protein>
    <submittedName>
        <fullName evidence="2">TPR repeat protein</fullName>
    </submittedName>
</protein>
<name>W4QAJ3_9BACI</name>
<feature type="repeat" description="TPR" evidence="1">
    <location>
        <begin position="204"/>
        <end position="237"/>
    </location>
</feature>
<evidence type="ECO:0000313" key="3">
    <source>
        <dbReference type="Proteomes" id="UP000018895"/>
    </source>
</evidence>
<feature type="repeat" description="TPR" evidence="1">
    <location>
        <begin position="33"/>
        <end position="66"/>
    </location>
</feature>
<dbReference type="SMART" id="SM00028">
    <property type="entry name" value="TPR"/>
    <property type="match status" value="8"/>
</dbReference>
<comment type="caution">
    <text evidence="2">The sequence shown here is derived from an EMBL/GenBank/DDBJ whole genome shotgun (WGS) entry which is preliminary data.</text>
</comment>
<dbReference type="Gene3D" id="1.25.40.10">
    <property type="entry name" value="Tetratricopeptide repeat domain"/>
    <property type="match status" value="3"/>
</dbReference>
<accession>W4QAJ3</accession>
<dbReference type="PROSITE" id="PS50005">
    <property type="entry name" value="TPR"/>
    <property type="match status" value="4"/>
</dbReference>
<dbReference type="InterPro" id="IPR052384">
    <property type="entry name" value="TMTC_O-mannosyltransferase"/>
</dbReference>
<proteinExistence type="predicted"/>
<dbReference type="InterPro" id="IPR011990">
    <property type="entry name" value="TPR-like_helical_dom_sf"/>
</dbReference>
<keyword evidence="3" id="KW-1185">Reference proteome</keyword>
<keyword evidence="1" id="KW-0802">TPR repeat</keyword>
<evidence type="ECO:0000313" key="2">
    <source>
        <dbReference type="EMBL" id="GAE29030.1"/>
    </source>
</evidence>
<reference evidence="2" key="1">
    <citation type="journal article" date="2014" name="Genome Announc.">
        <title>Draft Genome Sequences of Three Alkaliphilic Bacillus Strains, Bacillus wakoensis JCM 9140T, Bacillus akibai JCM 9157T, and Bacillus hemicellulosilyticus JCM 9152T.</title>
        <authorList>
            <person name="Yuki M."/>
            <person name="Oshima K."/>
            <person name="Suda W."/>
            <person name="Oshida Y."/>
            <person name="Kitamura K."/>
            <person name="Iida T."/>
            <person name="Hattori M."/>
            <person name="Ohkuma M."/>
        </authorList>
    </citation>
    <scope>NUCLEOTIDE SEQUENCE [LARGE SCALE GENOMIC DNA]</scope>
    <source>
        <strain evidence="2">JCM 9152</strain>
    </source>
</reference>
<feature type="repeat" description="TPR" evidence="1">
    <location>
        <begin position="238"/>
        <end position="271"/>
    </location>
</feature>
<sequence length="421" mass="48770">MVESLDVIIQKIESGKVDEGLNEIELLLKRADHQTKYEIAQVYQELGHVQKAKEVIDELLMLYPDEGDLYTFAAELLIDLDQEDEAIEMLNEIKENDPAYLQAQLLLADLYQLQSLDEVAEQKLLNAMKIAPDEPIISYGLGEFYLSRGDYFKSIPHLKKAVHADEVIPDTYLELTLAEAYSATGQFEDAIHYYQIGIKKNMNADALFGYGFTAYQMGDMILAIEQFETLKTLDPDYSSVYAYLAKAYESEERIDEALDTLKAGMSVDQYNESLYIQAAKLSFKKNVEVDGESYLQKVIALNPSNVEAVHTLSAYYKHQNLHEELLDLMNHMKDYGEDDVMYKWYEASALRELDEYEKAEILYKEIAEYYVKDIDFLEEYGQFLLEYGRREKAREIFERLLVLKPERYDIVELLENLLSEE</sequence>
<dbReference type="RefSeq" id="WP_035340183.1">
    <property type="nucleotide sequence ID" value="NZ_BAUU01000002.1"/>
</dbReference>
<dbReference type="GO" id="GO:0000030">
    <property type="term" value="F:mannosyltransferase activity"/>
    <property type="evidence" value="ECO:0007669"/>
    <property type="project" value="TreeGrafter"/>
</dbReference>
<dbReference type="Proteomes" id="UP000018895">
    <property type="component" value="Unassembled WGS sequence"/>
</dbReference>
<evidence type="ECO:0000256" key="1">
    <source>
        <dbReference type="PROSITE-ProRule" id="PRU00339"/>
    </source>
</evidence>
<dbReference type="PANTHER" id="PTHR44216:SF3">
    <property type="entry name" value="PROTEIN O-MANNOSYL-TRANSFERASE TMTC2"/>
    <property type="match status" value="1"/>
</dbReference>
<gene>
    <name evidence="2" type="ORF">JCM9152_369</name>
</gene>
<dbReference type="SUPFAM" id="SSF81901">
    <property type="entry name" value="HCP-like"/>
    <property type="match status" value="1"/>
</dbReference>
<dbReference type="Pfam" id="PF25058">
    <property type="entry name" value="ARM_TT21"/>
    <property type="match status" value="1"/>
</dbReference>
<organism evidence="2 3">
    <name type="scientific">Halalkalibacter hemicellulosilyticusJCM 9152</name>
    <dbReference type="NCBI Taxonomy" id="1236971"/>
    <lineage>
        <taxon>Bacteria</taxon>
        <taxon>Bacillati</taxon>
        <taxon>Bacillota</taxon>
        <taxon>Bacilli</taxon>
        <taxon>Bacillales</taxon>
        <taxon>Bacillaceae</taxon>
        <taxon>Halalkalibacter</taxon>
    </lineage>
</organism>
<feature type="repeat" description="TPR" evidence="1">
    <location>
        <begin position="374"/>
        <end position="407"/>
    </location>
</feature>
<dbReference type="AlphaFoldDB" id="W4QAJ3"/>
<dbReference type="STRING" id="1236971.JCM9152_369"/>
<dbReference type="EMBL" id="BAUU01000002">
    <property type="protein sequence ID" value="GAE29030.1"/>
    <property type="molecule type" value="Genomic_DNA"/>
</dbReference>